<dbReference type="RefSeq" id="WP_062420365.1">
    <property type="nucleotide sequence ID" value="NZ_BBYA01000002.1"/>
</dbReference>
<dbReference type="GO" id="GO:0005524">
    <property type="term" value="F:ATP binding"/>
    <property type="evidence" value="ECO:0007669"/>
    <property type="project" value="UniProtKB-KW"/>
</dbReference>
<dbReference type="Pfam" id="PF19833">
    <property type="entry name" value="RecG_dom3_C"/>
    <property type="match status" value="1"/>
</dbReference>
<dbReference type="PANTHER" id="PTHR47964">
    <property type="entry name" value="ATP-DEPENDENT DNA HELICASE HOMOLOG RECG, CHLOROPLASTIC"/>
    <property type="match status" value="1"/>
</dbReference>
<evidence type="ECO:0000256" key="2">
    <source>
        <dbReference type="ARBA" id="ARBA00017846"/>
    </source>
</evidence>
<evidence type="ECO:0000256" key="5">
    <source>
        <dbReference type="ARBA" id="ARBA00022801"/>
    </source>
</evidence>
<dbReference type="PATRIC" id="fig|229920.5.peg.1886"/>
<dbReference type="InterPro" id="IPR027417">
    <property type="entry name" value="P-loop_NTPase"/>
</dbReference>
<dbReference type="Gene3D" id="3.40.50.300">
    <property type="entry name" value="P-loop containing nucleotide triphosphate hydrolases"/>
    <property type="match status" value="2"/>
</dbReference>
<evidence type="ECO:0000256" key="7">
    <source>
        <dbReference type="ARBA" id="ARBA00022840"/>
    </source>
</evidence>
<dbReference type="EC" id="5.6.2.4" evidence="13 15"/>
<keyword evidence="3 15" id="KW-0547">Nucleotide-binding</keyword>
<dbReference type="SMART" id="SM00487">
    <property type="entry name" value="DEXDc"/>
    <property type="match status" value="1"/>
</dbReference>
<keyword evidence="5 15" id="KW-0378">Hydrolase</keyword>
<protein>
    <recommendedName>
        <fullName evidence="2 15">ATP-dependent DNA helicase RecG</fullName>
        <ecNumber evidence="13 15">5.6.2.4</ecNumber>
    </recommendedName>
</protein>
<evidence type="ECO:0000256" key="15">
    <source>
        <dbReference type="RuleBase" id="RU363016"/>
    </source>
</evidence>
<dbReference type="CDD" id="cd17992">
    <property type="entry name" value="DEXHc_RecG"/>
    <property type="match status" value="1"/>
</dbReference>
<dbReference type="Gene3D" id="2.40.50.140">
    <property type="entry name" value="Nucleic acid-binding proteins"/>
    <property type="match status" value="1"/>
</dbReference>
<dbReference type="Pfam" id="PF17191">
    <property type="entry name" value="RecG_wedge"/>
    <property type="match status" value="1"/>
</dbReference>
<evidence type="ECO:0000259" key="17">
    <source>
        <dbReference type="PROSITE" id="PS51192"/>
    </source>
</evidence>
<dbReference type="NCBIfam" id="TIGR00643">
    <property type="entry name" value="recG"/>
    <property type="match status" value="1"/>
</dbReference>
<feature type="domain" description="Helicase C-terminal" evidence="18">
    <location>
        <begin position="661"/>
        <end position="822"/>
    </location>
</feature>
<dbReference type="SUPFAM" id="SSF52540">
    <property type="entry name" value="P-loop containing nucleoside triphosphate hydrolases"/>
    <property type="match status" value="2"/>
</dbReference>
<dbReference type="CDD" id="cd04488">
    <property type="entry name" value="RecG_wedge_OBF"/>
    <property type="match status" value="1"/>
</dbReference>
<dbReference type="OrthoDB" id="9804325at2"/>
<dbReference type="InterPro" id="IPR001650">
    <property type="entry name" value="Helicase_C-like"/>
</dbReference>
<dbReference type="PROSITE" id="PS51192">
    <property type="entry name" value="HELICASE_ATP_BIND_1"/>
    <property type="match status" value="1"/>
</dbReference>
<evidence type="ECO:0000256" key="12">
    <source>
        <dbReference type="ARBA" id="ARBA00034617"/>
    </source>
</evidence>
<comment type="function">
    <text evidence="15">Plays a critical role in recombination and DNA repair. Helps process Holliday junction intermediates to mature products by catalyzing branch migration. Has replication fork regression activity, unwinds stalled or blocked replication forks to make a HJ that can be resolved. Has a DNA unwinding activity characteristic of a DNA helicase with 3'-5' polarity.</text>
</comment>
<organism evidence="19 20">
    <name type="scientific">Leptolinea tardivitalis</name>
    <dbReference type="NCBI Taxonomy" id="229920"/>
    <lineage>
        <taxon>Bacteria</taxon>
        <taxon>Bacillati</taxon>
        <taxon>Chloroflexota</taxon>
        <taxon>Anaerolineae</taxon>
        <taxon>Anaerolineales</taxon>
        <taxon>Anaerolineaceae</taxon>
        <taxon>Leptolinea</taxon>
    </lineage>
</organism>
<keyword evidence="6 15" id="KW-0347">Helicase</keyword>
<reference evidence="19 20" key="1">
    <citation type="submission" date="2015-07" db="EMBL/GenBank/DDBJ databases">
        <title>Genome sequence of Leptolinea tardivitalis DSM 16556.</title>
        <authorList>
            <person name="Hemp J."/>
            <person name="Ward L.M."/>
            <person name="Pace L.A."/>
            <person name="Fischer W.W."/>
        </authorList>
    </citation>
    <scope>NUCLEOTIDE SEQUENCE [LARGE SCALE GENOMIC DNA]</scope>
    <source>
        <strain evidence="19 20">YMTK-2</strain>
    </source>
</reference>
<keyword evidence="4 15" id="KW-0227">DNA damage</keyword>
<dbReference type="Proteomes" id="UP000050430">
    <property type="component" value="Unassembled WGS sequence"/>
</dbReference>
<proteinExistence type="inferred from homology"/>
<gene>
    <name evidence="19" type="ORF">ADM99_09885</name>
</gene>
<dbReference type="PROSITE" id="PS51194">
    <property type="entry name" value="HELICASE_CTER"/>
    <property type="match status" value="1"/>
</dbReference>
<comment type="catalytic activity">
    <reaction evidence="14 15">
        <text>ATP + H2O = ADP + phosphate + H(+)</text>
        <dbReference type="Rhea" id="RHEA:13065"/>
        <dbReference type="ChEBI" id="CHEBI:15377"/>
        <dbReference type="ChEBI" id="CHEBI:15378"/>
        <dbReference type="ChEBI" id="CHEBI:30616"/>
        <dbReference type="ChEBI" id="CHEBI:43474"/>
        <dbReference type="ChEBI" id="CHEBI:456216"/>
        <dbReference type="EC" id="5.6.2.4"/>
    </reaction>
</comment>
<feature type="compositionally biased region" description="Polar residues" evidence="16">
    <location>
        <begin position="155"/>
        <end position="170"/>
    </location>
</feature>
<dbReference type="InterPro" id="IPR004609">
    <property type="entry name" value="ATP-dep_DNA_helicase_RecG"/>
</dbReference>
<keyword evidence="11" id="KW-0413">Isomerase</keyword>
<keyword evidence="10 15" id="KW-0234">DNA repair</keyword>
<comment type="similarity">
    <text evidence="1 15">Belongs to the helicase family. RecG subfamily.</text>
</comment>
<dbReference type="Pfam" id="PF00270">
    <property type="entry name" value="DEAD"/>
    <property type="match status" value="1"/>
</dbReference>
<comment type="catalytic activity">
    <reaction evidence="12 15">
        <text>Couples ATP hydrolysis with the unwinding of duplex DNA by translocating in the 3'-5' direction.</text>
        <dbReference type="EC" id="5.6.2.4"/>
    </reaction>
</comment>
<keyword evidence="9 15" id="KW-0233">DNA recombination</keyword>
<keyword evidence="7 15" id="KW-0067">ATP-binding</keyword>
<dbReference type="PANTHER" id="PTHR47964:SF1">
    <property type="entry name" value="ATP-DEPENDENT DNA HELICASE HOMOLOG RECG, CHLOROPLASTIC"/>
    <property type="match status" value="1"/>
</dbReference>
<dbReference type="STRING" id="229920.ADM99_09885"/>
<feature type="region of interest" description="Disordered" evidence="16">
    <location>
        <begin position="84"/>
        <end position="202"/>
    </location>
</feature>
<name>A0A0P6WYS4_9CHLR</name>
<comment type="caution">
    <text evidence="19">The sequence shown here is derived from an EMBL/GenBank/DDBJ whole genome shotgun (WGS) entry which is preliminary data.</text>
</comment>
<dbReference type="GO" id="GO:0043138">
    <property type="term" value="F:3'-5' DNA helicase activity"/>
    <property type="evidence" value="ECO:0007669"/>
    <property type="project" value="UniProtKB-EC"/>
</dbReference>
<dbReference type="AlphaFoldDB" id="A0A0P6WYS4"/>
<evidence type="ECO:0000256" key="13">
    <source>
        <dbReference type="ARBA" id="ARBA00034808"/>
    </source>
</evidence>
<dbReference type="InterPro" id="IPR045562">
    <property type="entry name" value="RecG_dom3_C"/>
</dbReference>
<evidence type="ECO:0000256" key="16">
    <source>
        <dbReference type="SAM" id="MobiDB-lite"/>
    </source>
</evidence>
<evidence type="ECO:0000256" key="3">
    <source>
        <dbReference type="ARBA" id="ARBA00022741"/>
    </source>
</evidence>
<evidence type="ECO:0000256" key="4">
    <source>
        <dbReference type="ARBA" id="ARBA00022763"/>
    </source>
</evidence>
<evidence type="ECO:0000256" key="8">
    <source>
        <dbReference type="ARBA" id="ARBA00023125"/>
    </source>
</evidence>
<evidence type="ECO:0000256" key="6">
    <source>
        <dbReference type="ARBA" id="ARBA00022806"/>
    </source>
</evidence>
<dbReference type="SMART" id="SM00490">
    <property type="entry name" value="HELICc"/>
    <property type="match status" value="1"/>
</dbReference>
<evidence type="ECO:0000256" key="10">
    <source>
        <dbReference type="ARBA" id="ARBA00023204"/>
    </source>
</evidence>
<keyword evidence="20" id="KW-1185">Reference proteome</keyword>
<evidence type="ECO:0000259" key="18">
    <source>
        <dbReference type="PROSITE" id="PS51194"/>
    </source>
</evidence>
<evidence type="ECO:0000313" key="19">
    <source>
        <dbReference type="EMBL" id="KPL71748.1"/>
    </source>
</evidence>
<sequence>MPSIVESLSKFLNLEKERGFKNTAIIGGLHKVVPYWENEARSLSIPADTIKTVTELLEEYSTAEGGRRQDIIQELNIHLDGISLPPAQSVKKPTGPLTPVRKSTGPLNTVSRPAAGSVSAPSKPHTVPQPVQKPVATPPVHKATPAPKNEEIPAPTNSEAPSAHLHNQASRTIHHTTTPIHRETVSPRRVTPGSHLPDSLTPVTLNAPLTVINGIGEETAKKLHNLNLHTLKDLLYNFPRDYHDFSQAKTINRIMYGDTLTVIGTIQSIHARDARSGKVCIVEAVIGDSTGNLRITWFNRRFLVNQYHPGDQVSVSGTVKQYLGRLMMDNPEIEPLEAENLSTNRISPVYPLTAGITQKFMRRVMKQTVDFNARRVTDYLPDSIRNDANLTTLPDALQQVHFPDSLQELDNARRRIAFDEIFLLQMGVLRQKALWQSNTARVFTSPEGWLDEQIARLPYELTSAQKKAVADIQADLASGRPMNRLLQGDVGSGKTIVAALAALFITREGAQSAFMTPTSILADQHFRGLSRLLTEGDNAPLKPEEIRLLIGDTSETEKAEIRQALADGTIKIIVGTHALIEDPVTFKQLQLAVIDEQHRFGVAQRAALRQKGDNPHLLVMTATPIPRSLALTIYGDLDLSVMDEMPRGRLPIETHVLHPLERERAYQLIRKQVDKGFQAFIIYPLVEQGEDSDENNAAVQEYDRLQTEIFPNYKLGLMHGRLKPEEKDAVMNAFRDGETKIMVSTSVVEVGVDVPNATVMLIESANRFGLSQLHQFRGRVGRGDAQSYCLLIPDSDTAIENERLAVMEETNDGFILAERDLQQRGPGDFLGTRQSGFADLRMAKLTDIRLIELARHHAQKVFETDPSLDNPENKKLAGALSDFWGNGKGDVS</sequence>
<evidence type="ECO:0000256" key="11">
    <source>
        <dbReference type="ARBA" id="ARBA00023235"/>
    </source>
</evidence>
<dbReference type="EMBL" id="LGCK01000010">
    <property type="protein sequence ID" value="KPL71748.1"/>
    <property type="molecule type" value="Genomic_DNA"/>
</dbReference>
<dbReference type="GO" id="GO:0006281">
    <property type="term" value="P:DNA repair"/>
    <property type="evidence" value="ECO:0007669"/>
    <property type="project" value="UniProtKB-UniRule"/>
</dbReference>
<dbReference type="InterPro" id="IPR014001">
    <property type="entry name" value="Helicase_ATP-bd"/>
</dbReference>
<dbReference type="InterPro" id="IPR033454">
    <property type="entry name" value="RecG_wedge"/>
</dbReference>
<dbReference type="SUPFAM" id="SSF50249">
    <property type="entry name" value="Nucleic acid-binding proteins"/>
    <property type="match status" value="1"/>
</dbReference>
<dbReference type="GO" id="GO:0003677">
    <property type="term" value="F:DNA binding"/>
    <property type="evidence" value="ECO:0007669"/>
    <property type="project" value="UniProtKB-KW"/>
</dbReference>
<dbReference type="GO" id="GO:0006310">
    <property type="term" value="P:DNA recombination"/>
    <property type="evidence" value="ECO:0007669"/>
    <property type="project" value="UniProtKB-UniRule"/>
</dbReference>
<dbReference type="NCBIfam" id="NF008168">
    <property type="entry name" value="PRK10917.2-2"/>
    <property type="match status" value="1"/>
</dbReference>
<dbReference type="Pfam" id="PF00271">
    <property type="entry name" value="Helicase_C"/>
    <property type="match status" value="1"/>
</dbReference>
<accession>A0A0P6WYS4</accession>
<evidence type="ECO:0000256" key="1">
    <source>
        <dbReference type="ARBA" id="ARBA00007504"/>
    </source>
</evidence>
<feature type="domain" description="Helicase ATP-binding" evidence="17">
    <location>
        <begin position="475"/>
        <end position="642"/>
    </location>
</feature>
<dbReference type="InterPro" id="IPR047112">
    <property type="entry name" value="RecG/Mfd"/>
</dbReference>
<dbReference type="GO" id="GO:0016887">
    <property type="term" value="F:ATP hydrolysis activity"/>
    <property type="evidence" value="ECO:0007669"/>
    <property type="project" value="RHEA"/>
</dbReference>
<dbReference type="InterPro" id="IPR011545">
    <property type="entry name" value="DEAD/DEAH_box_helicase_dom"/>
</dbReference>
<evidence type="ECO:0000313" key="20">
    <source>
        <dbReference type="Proteomes" id="UP000050430"/>
    </source>
</evidence>
<dbReference type="InterPro" id="IPR012340">
    <property type="entry name" value="NA-bd_OB-fold"/>
</dbReference>
<evidence type="ECO:0000256" key="9">
    <source>
        <dbReference type="ARBA" id="ARBA00023172"/>
    </source>
</evidence>
<evidence type="ECO:0000256" key="14">
    <source>
        <dbReference type="ARBA" id="ARBA00048988"/>
    </source>
</evidence>
<dbReference type="NCBIfam" id="NF008165">
    <property type="entry name" value="PRK10917.1-3"/>
    <property type="match status" value="1"/>
</dbReference>
<keyword evidence="8" id="KW-0238">DNA-binding</keyword>